<feature type="disulfide bond" evidence="3">
    <location>
        <begin position="84"/>
        <end position="94"/>
    </location>
</feature>
<evidence type="ECO:0000259" key="6">
    <source>
        <dbReference type="PROSITE" id="PS50287"/>
    </source>
</evidence>
<evidence type="ECO:0000313" key="7">
    <source>
        <dbReference type="EMBL" id="KAH3713798.1"/>
    </source>
</evidence>
<dbReference type="Proteomes" id="UP000828390">
    <property type="component" value="Unassembled WGS sequence"/>
</dbReference>
<keyword evidence="8" id="KW-1185">Reference proteome</keyword>
<comment type="caution">
    <text evidence="3">Lacks conserved residue(s) required for the propagation of feature annotation.</text>
</comment>
<dbReference type="PANTHER" id="PTHR48071:SF18">
    <property type="entry name" value="DELETED IN MALIGNANT BRAIN TUMORS 1 PROTEIN-RELATED"/>
    <property type="match status" value="1"/>
</dbReference>
<feature type="compositionally biased region" description="Polar residues" evidence="4">
    <location>
        <begin position="159"/>
        <end position="173"/>
    </location>
</feature>
<organism evidence="7 8">
    <name type="scientific">Dreissena polymorpha</name>
    <name type="common">Zebra mussel</name>
    <name type="synonym">Mytilus polymorpha</name>
    <dbReference type="NCBI Taxonomy" id="45954"/>
    <lineage>
        <taxon>Eukaryota</taxon>
        <taxon>Metazoa</taxon>
        <taxon>Spiralia</taxon>
        <taxon>Lophotrochozoa</taxon>
        <taxon>Mollusca</taxon>
        <taxon>Bivalvia</taxon>
        <taxon>Autobranchia</taxon>
        <taxon>Heteroconchia</taxon>
        <taxon>Euheterodonta</taxon>
        <taxon>Imparidentia</taxon>
        <taxon>Neoheterodontei</taxon>
        <taxon>Myida</taxon>
        <taxon>Dreissenoidea</taxon>
        <taxon>Dreissenidae</taxon>
        <taxon>Dreissena</taxon>
    </lineage>
</organism>
<keyword evidence="1" id="KW-0732">Signal</keyword>
<sequence length="255" mass="28076">MTGTCLKYEKPLTVEDIRLANGTYDEEGRVEIKVFDEWGTICDDSFGLEEATVICRMLGYGFATGFNTSVHPGKGPIFVDNLDCGENFSHINDCEYTTMHNCSHSEDVAVTCNAPVQEPDEKANASEVNKNNTATDSDQNPTNLIPTPVPEPDEKANASEVNKNNTATDSDQNPTNLISVLAVAFGGIVGMIVIIGAVVCAVRRFKRLRGDIGETKRAHTYPNPVYEVLKREHDQEVHDGDNEDVFENDQQYVKA</sequence>
<reference evidence="7" key="2">
    <citation type="submission" date="2020-11" db="EMBL/GenBank/DDBJ databases">
        <authorList>
            <person name="McCartney M.A."/>
            <person name="Auch B."/>
            <person name="Kono T."/>
            <person name="Mallez S."/>
            <person name="Becker A."/>
            <person name="Gohl D.M."/>
            <person name="Silverstein K.A.T."/>
            <person name="Koren S."/>
            <person name="Bechman K.B."/>
            <person name="Herman A."/>
            <person name="Abrahante J.E."/>
            <person name="Garbe J."/>
        </authorList>
    </citation>
    <scope>NUCLEOTIDE SEQUENCE</scope>
    <source>
        <strain evidence="7">Duluth1</strain>
        <tissue evidence="7">Whole animal</tissue>
    </source>
</reference>
<reference evidence="7" key="1">
    <citation type="journal article" date="2019" name="bioRxiv">
        <title>The Genome of the Zebra Mussel, Dreissena polymorpha: A Resource for Invasive Species Research.</title>
        <authorList>
            <person name="McCartney M.A."/>
            <person name="Auch B."/>
            <person name="Kono T."/>
            <person name="Mallez S."/>
            <person name="Zhang Y."/>
            <person name="Obille A."/>
            <person name="Becker A."/>
            <person name="Abrahante J.E."/>
            <person name="Garbe J."/>
            <person name="Badalamenti J.P."/>
            <person name="Herman A."/>
            <person name="Mangelson H."/>
            <person name="Liachko I."/>
            <person name="Sullivan S."/>
            <person name="Sone E.D."/>
            <person name="Koren S."/>
            <person name="Silverstein K.A.T."/>
            <person name="Beckman K.B."/>
            <person name="Gohl D.M."/>
        </authorList>
    </citation>
    <scope>NUCLEOTIDE SEQUENCE</scope>
    <source>
        <strain evidence="7">Duluth1</strain>
        <tissue evidence="7">Whole animal</tissue>
    </source>
</reference>
<evidence type="ECO:0000256" key="1">
    <source>
        <dbReference type="ARBA" id="ARBA00022729"/>
    </source>
</evidence>
<dbReference type="InterPro" id="IPR001190">
    <property type="entry name" value="SRCR"/>
</dbReference>
<evidence type="ECO:0000256" key="2">
    <source>
        <dbReference type="ARBA" id="ARBA00023157"/>
    </source>
</evidence>
<proteinExistence type="predicted"/>
<keyword evidence="5" id="KW-0472">Membrane</keyword>
<feature type="transmembrane region" description="Helical" evidence="5">
    <location>
        <begin position="177"/>
        <end position="202"/>
    </location>
</feature>
<evidence type="ECO:0000313" key="8">
    <source>
        <dbReference type="Proteomes" id="UP000828390"/>
    </source>
</evidence>
<keyword evidence="5" id="KW-0812">Transmembrane</keyword>
<dbReference type="AlphaFoldDB" id="A0A9D4BZG1"/>
<evidence type="ECO:0000256" key="5">
    <source>
        <dbReference type="SAM" id="Phobius"/>
    </source>
</evidence>
<gene>
    <name evidence="7" type="ORF">DPMN_073600</name>
</gene>
<keyword evidence="5" id="KW-1133">Transmembrane helix</keyword>
<dbReference type="PANTHER" id="PTHR48071">
    <property type="entry name" value="SRCR DOMAIN-CONTAINING PROTEIN"/>
    <property type="match status" value="1"/>
</dbReference>
<accession>A0A9D4BZG1</accession>
<protein>
    <recommendedName>
        <fullName evidence="6">SRCR domain-containing protein</fullName>
    </recommendedName>
</protein>
<evidence type="ECO:0000256" key="3">
    <source>
        <dbReference type="PROSITE-ProRule" id="PRU00196"/>
    </source>
</evidence>
<dbReference type="PROSITE" id="PS50287">
    <property type="entry name" value="SRCR_2"/>
    <property type="match status" value="1"/>
</dbReference>
<dbReference type="Pfam" id="PF00530">
    <property type="entry name" value="SRCR"/>
    <property type="match status" value="1"/>
</dbReference>
<comment type="caution">
    <text evidence="7">The sequence shown here is derived from an EMBL/GenBank/DDBJ whole genome shotgun (WGS) entry which is preliminary data.</text>
</comment>
<feature type="compositionally biased region" description="Polar residues" evidence="4">
    <location>
        <begin position="126"/>
        <end position="145"/>
    </location>
</feature>
<feature type="region of interest" description="Disordered" evidence="4">
    <location>
        <begin position="235"/>
        <end position="255"/>
    </location>
</feature>
<dbReference type="GO" id="GO:0016020">
    <property type="term" value="C:membrane"/>
    <property type="evidence" value="ECO:0007669"/>
    <property type="project" value="InterPro"/>
</dbReference>
<dbReference type="PRINTS" id="PR00258">
    <property type="entry name" value="SPERACTRCPTR"/>
</dbReference>
<dbReference type="InterPro" id="IPR036772">
    <property type="entry name" value="SRCR-like_dom_sf"/>
</dbReference>
<dbReference type="SMART" id="SM00202">
    <property type="entry name" value="SR"/>
    <property type="match status" value="1"/>
</dbReference>
<dbReference type="FunFam" id="3.10.250.10:FF:000001">
    <property type="entry name" value="Lysyl oxidase 4 isoform X1"/>
    <property type="match status" value="1"/>
</dbReference>
<keyword evidence="2 3" id="KW-1015">Disulfide bond</keyword>
<feature type="region of interest" description="Disordered" evidence="4">
    <location>
        <begin position="119"/>
        <end position="173"/>
    </location>
</feature>
<dbReference type="SUPFAM" id="SSF56487">
    <property type="entry name" value="SRCR-like"/>
    <property type="match status" value="1"/>
</dbReference>
<dbReference type="Gene3D" id="3.10.250.10">
    <property type="entry name" value="SRCR-like domain"/>
    <property type="match status" value="1"/>
</dbReference>
<feature type="domain" description="SRCR" evidence="6">
    <location>
        <begin position="17"/>
        <end position="113"/>
    </location>
</feature>
<dbReference type="EMBL" id="JAIWYP010000014">
    <property type="protein sequence ID" value="KAH3713798.1"/>
    <property type="molecule type" value="Genomic_DNA"/>
</dbReference>
<name>A0A9D4BZG1_DREPO</name>
<evidence type="ECO:0000256" key="4">
    <source>
        <dbReference type="SAM" id="MobiDB-lite"/>
    </source>
</evidence>
<dbReference type="PROSITE" id="PS00420">
    <property type="entry name" value="SRCR_1"/>
    <property type="match status" value="1"/>
</dbReference>